<accession>A0A8S5NHW6</accession>
<protein>
    <recommendedName>
        <fullName evidence="3">rRNA biogenesis protein rrp5</fullName>
    </recommendedName>
</protein>
<evidence type="ECO:0000256" key="1">
    <source>
        <dbReference type="SAM" id="MobiDB-lite"/>
    </source>
</evidence>
<dbReference type="EMBL" id="BK015164">
    <property type="protein sequence ID" value="DAD93707.1"/>
    <property type="molecule type" value="Genomic_DNA"/>
</dbReference>
<proteinExistence type="predicted"/>
<name>A0A8S5NHW6_9CAUD</name>
<organism evidence="2">
    <name type="scientific">Siphoviridae sp. ctLmu1</name>
    <dbReference type="NCBI Taxonomy" id="2826253"/>
    <lineage>
        <taxon>Viruses</taxon>
        <taxon>Duplodnaviria</taxon>
        <taxon>Heunggongvirae</taxon>
        <taxon>Uroviricota</taxon>
        <taxon>Caudoviricetes</taxon>
    </lineage>
</organism>
<evidence type="ECO:0000313" key="2">
    <source>
        <dbReference type="EMBL" id="DAD93707.1"/>
    </source>
</evidence>
<feature type="region of interest" description="Disordered" evidence="1">
    <location>
        <begin position="26"/>
        <end position="63"/>
    </location>
</feature>
<sequence>MMSKELLLKLAADYSVLAEDLKKLAGEEAPAESEKEEKVDVPFEVEEKKEPPKQEKKPEKKYTMADVRKKLSSLSSGGKTAEVRELLVKHGANRLSEIKPEDYAVLMEEAENL</sequence>
<reference evidence="2" key="1">
    <citation type="journal article" date="2021" name="Proc. Natl. Acad. Sci. U.S.A.">
        <title>A Catalog of Tens of Thousands of Viruses from Human Metagenomes Reveals Hidden Associations with Chronic Diseases.</title>
        <authorList>
            <person name="Tisza M.J."/>
            <person name="Buck C.B."/>
        </authorList>
    </citation>
    <scope>NUCLEOTIDE SEQUENCE</scope>
    <source>
        <strain evidence="2">CtLmu1</strain>
    </source>
</reference>
<evidence type="ECO:0008006" key="3">
    <source>
        <dbReference type="Google" id="ProtNLM"/>
    </source>
</evidence>